<dbReference type="SFLD" id="SFLDS00029">
    <property type="entry name" value="Radical_SAM"/>
    <property type="match status" value="1"/>
</dbReference>
<dbReference type="PROSITE" id="PS51332">
    <property type="entry name" value="B12_BINDING"/>
    <property type="match status" value="1"/>
</dbReference>
<dbReference type="Pfam" id="PF04055">
    <property type="entry name" value="Radical_SAM"/>
    <property type="match status" value="1"/>
</dbReference>
<keyword evidence="3" id="KW-0479">Metal-binding</keyword>
<dbReference type="InterPro" id="IPR006158">
    <property type="entry name" value="Cobalamin-bd"/>
</dbReference>
<dbReference type="InterPro" id="IPR013785">
    <property type="entry name" value="Aldolase_TIM"/>
</dbReference>
<organism evidence="8 9">
    <name type="scientific">Anaerobacterium chartisolvens</name>
    <dbReference type="NCBI Taxonomy" id="1297424"/>
    <lineage>
        <taxon>Bacteria</taxon>
        <taxon>Bacillati</taxon>
        <taxon>Bacillota</taxon>
        <taxon>Clostridia</taxon>
        <taxon>Eubacteriales</taxon>
        <taxon>Oscillospiraceae</taxon>
        <taxon>Anaerobacterium</taxon>
    </lineage>
</organism>
<dbReference type="OrthoDB" id="9801424at2"/>
<accession>A0A369AGS0</accession>
<evidence type="ECO:0000313" key="9">
    <source>
        <dbReference type="Proteomes" id="UP000253034"/>
    </source>
</evidence>
<dbReference type="InterPro" id="IPR058240">
    <property type="entry name" value="rSAM_sf"/>
</dbReference>
<keyword evidence="4" id="KW-0408">Iron</keyword>
<dbReference type="EMBL" id="QPJT01000043">
    <property type="protein sequence ID" value="RCX08295.1"/>
    <property type="molecule type" value="Genomic_DNA"/>
</dbReference>
<protein>
    <submittedName>
        <fullName evidence="8">Ribosomal peptide maturation radical SAM protein 1</fullName>
    </submittedName>
</protein>
<feature type="domain" description="B12-binding" evidence="6">
    <location>
        <begin position="74"/>
        <end position="214"/>
    </location>
</feature>
<dbReference type="AlphaFoldDB" id="A0A369AGS0"/>
<dbReference type="InterPro" id="IPR006638">
    <property type="entry name" value="Elp3/MiaA/NifB-like_rSAM"/>
</dbReference>
<dbReference type="SMART" id="SM00729">
    <property type="entry name" value="Elp3"/>
    <property type="match status" value="1"/>
</dbReference>
<dbReference type="GO" id="GO:0003824">
    <property type="term" value="F:catalytic activity"/>
    <property type="evidence" value="ECO:0007669"/>
    <property type="project" value="InterPro"/>
</dbReference>
<dbReference type="InterPro" id="IPR023984">
    <property type="entry name" value="rSAM_ocin_1"/>
</dbReference>
<evidence type="ECO:0000259" key="7">
    <source>
        <dbReference type="PROSITE" id="PS51918"/>
    </source>
</evidence>
<gene>
    <name evidence="8" type="ORF">DFR58_1437</name>
</gene>
<dbReference type="Gene3D" id="3.40.50.280">
    <property type="entry name" value="Cobalamin-binding domain"/>
    <property type="match status" value="1"/>
</dbReference>
<dbReference type="InterPro" id="IPR007197">
    <property type="entry name" value="rSAM"/>
</dbReference>
<proteinExistence type="predicted"/>
<dbReference type="GO" id="GO:0051536">
    <property type="term" value="F:iron-sulfur cluster binding"/>
    <property type="evidence" value="ECO:0007669"/>
    <property type="project" value="UniProtKB-KW"/>
</dbReference>
<evidence type="ECO:0000256" key="4">
    <source>
        <dbReference type="ARBA" id="ARBA00023004"/>
    </source>
</evidence>
<dbReference type="GO" id="GO:0031419">
    <property type="term" value="F:cobalamin binding"/>
    <property type="evidence" value="ECO:0007669"/>
    <property type="project" value="InterPro"/>
</dbReference>
<comment type="cofactor">
    <cofactor evidence="1">
        <name>[4Fe-4S] cluster</name>
        <dbReference type="ChEBI" id="CHEBI:49883"/>
    </cofactor>
</comment>
<name>A0A369AGS0_9FIRM</name>
<keyword evidence="9" id="KW-1185">Reference proteome</keyword>
<evidence type="ECO:0000259" key="6">
    <source>
        <dbReference type="PROSITE" id="PS51332"/>
    </source>
</evidence>
<dbReference type="InterPro" id="IPR051198">
    <property type="entry name" value="BchE-like"/>
</dbReference>
<reference evidence="8 9" key="1">
    <citation type="submission" date="2018-07" db="EMBL/GenBank/DDBJ databases">
        <title>Genomic Encyclopedia of Type Strains, Phase IV (KMG-IV): sequencing the most valuable type-strain genomes for metagenomic binning, comparative biology and taxonomic classification.</title>
        <authorList>
            <person name="Goeker M."/>
        </authorList>
    </citation>
    <scope>NUCLEOTIDE SEQUENCE [LARGE SCALE GENOMIC DNA]</scope>
    <source>
        <strain evidence="8 9">DSM 27016</strain>
    </source>
</reference>
<evidence type="ECO:0000256" key="2">
    <source>
        <dbReference type="ARBA" id="ARBA00022691"/>
    </source>
</evidence>
<dbReference type="PANTHER" id="PTHR43409:SF7">
    <property type="entry name" value="BLL1977 PROTEIN"/>
    <property type="match status" value="1"/>
</dbReference>
<feature type="domain" description="Radical SAM core" evidence="7">
    <location>
        <begin position="252"/>
        <end position="470"/>
    </location>
</feature>
<dbReference type="GO" id="GO:0046872">
    <property type="term" value="F:metal ion binding"/>
    <property type="evidence" value="ECO:0007669"/>
    <property type="project" value="UniProtKB-KW"/>
</dbReference>
<evidence type="ECO:0000256" key="5">
    <source>
        <dbReference type="ARBA" id="ARBA00023014"/>
    </source>
</evidence>
<dbReference type="SFLD" id="SFLDF00324">
    <property type="entry name" value="bacteriocin_maturation"/>
    <property type="match status" value="1"/>
</dbReference>
<evidence type="ECO:0000313" key="8">
    <source>
        <dbReference type="EMBL" id="RCX08295.1"/>
    </source>
</evidence>
<comment type="caution">
    <text evidence="8">The sequence shown here is derived from an EMBL/GenBank/DDBJ whole genome shotgun (WGS) entry which is preliminary data.</text>
</comment>
<keyword evidence="2" id="KW-0949">S-adenosyl-L-methionine</keyword>
<dbReference type="RefSeq" id="WP_114300213.1">
    <property type="nucleotide sequence ID" value="NZ_QPJT01000043.1"/>
</dbReference>
<dbReference type="SFLD" id="SFLDG01082">
    <property type="entry name" value="B12-binding_domain_containing"/>
    <property type="match status" value="1"/>
</dbReference>
<evidence type="ECO:0000256" key="3">
    <source>
        <dbReference type="ARBA" id="ARBA00022723"/>
    </source>
</evidence>
<dbReference type="Gene3D" id="3.20.20.70">
    <property type="entry name" value="Aldolase class I"/>
    <property type="match status" value="1"/>
</dbReference>
<dbReference type="NCBIfam" id="TIGR03975">
    <property type="entry name" value="rSAM_ocin_1"/>
    <property type="match status" value="1"/>
</dbReference>
<dbReference type="Proteomes" id="UP000253034">
    <property type="component" value="Unassembled WGS sequence"/>
</dbReference>
<sequence>MDVFFTEEILKKGEILLVIPPFSMIETPSIGVHTLKACVEKRGFPVEIAYVNLALASVLGEENYQAIMAPSDRMLGELFFANAAYGTQPFQQSGNYLETFFEVHSPVDIEHIKETLRTLEDWINQVADEILQFGYKIIGFSTTFSQTASSIALINRVKSKNPEIVTVIGGANCEGEMAEGILSLSGNIDYVFSGEGEEVFPGFIERVLRGEYIENKIINGSPCMDINQIPVLDYTSYYKQINRFISDSKFLKTKSLLLPYESSRGCWWGQKHQCNFCGLNGKNIGFREKTTDKIVEDLKVLLNKHPSNNVFMVDNIMPYHSMNILMDCFKNELSGTSFFYEVKSNLTLEQLDTLKNAGVDRVQPGIEAISTKLLKRMNKGVQARDNLRFLKNSRILEINAAWNLLYAFPGDTHGEYEETLRLIPLIVHLQPPNVFGQMTLQRFSKYYCSPDEFGIKNIRPVDTYRLFLPRHAEIAKLAYYFWGEYEYFSRDDEELIIKIKESINRWKKLWNRNPVPKLQANRISKDRYLLMDTRGLQGTKTIQAITHKQAMAALTDTRAPAAESLPEEMEWAIKQKLIVEVDSWYVSLVTAPVELILELRRQGGNAPGGVAALFSS</sequence>
<evidence type="ECO:0000256" key="1">
    <source>
        <dbReference type="ARBA" id="ARBA00001966"/>
    </source>
</evidence>
<dbReference type="PANTHER" id="PTHR43409">
    <property type="entry name" value="ANAEROBIC MAGNESIUM-PROTOPORPHYRIN IX MONOMETHYL ESTER CYCLASE-RELATED"/>
    <property type="match status" value="1"/>
</dbReference>
<dbReference type="GO" id="GO:0005829">
    <property type="term" value="C:cytosol"/>
    <property type="evidence" value="ECO:0007669"/>
    <property type="project" value="TreeGrafter"/>
</dbReference>
<dbReference type="PROSITE" id="PS51918">
    <property type="entry name" value="RADICAL_SAM"/>
    <property type="match status" value="1"/>
</dbReference>
<dbReference type="SUPFAM" id="SSF102114">
    <property type="entry name" value="Radical SAM enzymes"/>
    <property type="match status" value="1"/>
</dbReference>
<keyword evidence="5" id="KW-0411">Iron-sulfur</keyword>